<dbReference type="PANTHER" id="PTHR34610">
    <property type="entry name" value="SSL7007 PROTEIN"/>
    <property type="match status" value="1"/>
</dbReference>
<gene>
    <name evidence="2" type="ORF">SBA1_430021</name>
</gene>
<dbReference type="NCBIfam" id="TIGR00305">
    <property type="entry name" value="putative toxin-antitoxin system toxin component, PIN family"/>
    <property type="match status" value="1"/>
</dbReference>
<evidence type="ECO:0000259" key="1">
    <source>
        <dbReference type="SMART" id="SM00670"/>
    </source>
</evidence>
<dbReference type="SUPFAM" id="SSF88723">
    <property type="entry name" value="PIN domain-like"/>
    <property type="match status" value="1"/>
</dbReference>
<dbReference type="OrthoDB" id="9792229at2"/>
<proteinExistence type="predicted"/>
<dbReference type="AlphaFoldDB" id="A0A2U3KRH9"/>
<evidence type="ECO:0000313" key="2">
    <source>
        <dbReference type="EMBL" id="SPF42220.1"/>
    </source>
</evidence>
<dbReference type="EMBL" id="OMOD01000137">
    <property type="protein sequence ID" value="SPF42220.1"/>
    <property type="molecule type" value="Genomic_DNA"/>
</dbReference>
<accession>A0A2U3KRH9</accession>
<dbReference type="SMART" id="SM00670">
    <property type="entry name" value="PINc"/>
    <property type="match status" value="1"/>
</dbReference>
<sequence length="134" mass="14916">MRCVVDTNVLVSAIVFPLSVPRQAVDKALSDGVLLFSDFTLDELKEVLFRSKFDRYVSREERALFLAQIGVAAEFVHIIQVVRECRDQNDDKFLEVALNGRADVIITGDADLLAMSPWRDVAIATPATYLEGKG</sequence>
<dbReference type="InterPro" id="IPR002716">
    <property type="entry name" value="PIN_dom"/>
</dbReference>
<protein>
    <submittedName>
        <fullName evidence="2">Nucleotide binding protein PINc</fullName>
    </submittedName>
</protein>
<dbReference type="Proteomes" id="UP000238701">
    <property type="component" value="Unassembled WGS sequence"/>
</dbReference>
<organism evidence="2 3">
    <name type="scientific">Candidatus Sulfotelmatobacter kueseliae</name>
    <dbReference type="NCBI Taxonomy" id="2042962"/>
    <lineage>
        <taxon>Bacteria</taxon>
        <taxon>Pseudomonadati</taxon>
        <taxon>Acidobacteriota</taxon>
        <taxon>Terriglobia</taxon>
        <taxon>Terriglobales</taxon>
        <taxon>Candidatus Korobacteraceae</taxon>
        <taxon>Candidatus Sulfotelmatobacter</taxon>
    </lineage>
</organism>
<dbReference type="InterPro" id="IPR002850">
    <property type="entry name" value="PIN_toxin-like"/>
</dbReference>
<reference evidence="3" key="1">
    <citation type="submission" date="2018-02" db="EMBL/GenBank/DDBJ databases">
        <authorList>
            <person name="Hausmann B."/>
        </authorList>
    </citation>
    <scope>NUCLEOTIDE SEQUENCE [LARGE SCALE GENOMIC DNA]</scope>
    <source>
        <strain evidence="3">Peat soil MAG SbA1</strain>
    </source>
</reference>
<name>A0A2U3KRH9_9BACT</name>
<feature type="domain" description="PIN" evidence="1">
    <location>
        <begin position="1"/>
        <end position="114"/>
    </location>
</feature>
<dbReference type="Gene3D" id="3.40.50.1010">
    <property type="entry name" value="5'-nuclease"/>
    <property type="match status" value="1"/>
</dbReference>
<dbReference type="InterPro" id="IPR029060">
    <property type="entry name" value="PIN-like_dom_sf"/>
</dbReference>
<dbReference type="Pfam" id="PF13470">
    <property type="entry name" value="PIN_3"/>
    <property type="match status" value="1"/>
</dbReference>
<evidence type="ECO:0000313" key="3">
    <source>
        <dbReference type="Proteomes" id="UP000238701"/>
    </source>
</evidence>
<dbReference type="PANTHER" id="PTHR34610:SF3">
    <property type="entry name" value="SSL7007 PROTEIN"/>
    <property type="match status" value="1"/>
</dbReference>